<feature type="region of interest" description="Disordered" evidence="2">
    <location>
        <begin position="598"/>
        <end position="630"/>
    </location>
</feature>
<dbReference type="GO" id="GO:0019888">
    <property type="term" value="F:protein phosphatase regulator activity"/>
    <property type="evidence" value="ECO:0007669"/>
    <property type="project" value="TreeGrafter"/>
</dbReference>
<proteinExistence type="predicted"/>
<evidence type="ECO:0000256" key="1">
    <source>
        <dbReference type="ARBA" id="ARBA00022737"/>
    </source>
</evidence>
<evidence type="ECO:0000313" key="4">
    <source>
        <dbReference type="Proteomes" id="UP000821853"/>
    </source>
</evidence>
<dbReference type="VEuPathDB" id="VectorBase:HLOH_044199"/>
<dbReference type="InterPro" id="IPR051023">
    <property type="entry name" value="PP2A_Regulatory_Subunit_A"/>
</dbReference>
<feature type="compositionally biased region" description="Polar residues" evidence="2">
    <location>
        <begin position="603"/>
        <end position="630"/>
    </location>
</feature>
<gene>
    <name evidence="3" type="ORF">HPB48_002248</name>
</gene>
<evidence type="ECO:0008006" key="5">
    <source>
        <dbReference type="Google" id="ProtNLM"/>
    </source>
</evidence>
<dbReference type="OMA" id="NEWICPL"/>
<dbReference type="PANTHER" id="PTHR10648:SF1">
    <property type="entry name" value="SERINE_THREONINE-PROTEIN PHOSPHATASE 4 REGULATORY SUBUNIT 1"/>
    <property type="match status" value="1"/>
</dbReference>
<dbReference type="InterPro" id="IPR011989">
    <property type="entry name" value="ARM-like"/>
</dbReference>
<dbReference type="Gene3D" id="1.25.10.10">
    <property type="entry name" value="Leucine-rich Repeat Variant"/>
    <property type="match status" value="1"/>
</dbReference>
<keyword evidence="1" id="KW-0677">Repeat</keyword>
<dbReference type="PANTHER" id="PTHR10648">
    <property type="entry name" value="SERINE/THREONINE-PROTEIN PHOSPHATASE PP2A 65 KDA REGULATORY SUBUNIT"/>
    <property type="match status" value="1"/>
</dbReference>
<dbReference type="EMBL" id="JABSTR010000001">
    <property type="protein sequence ID" value="KAH9362270.1"/>
    <property type="molecule type" value="Genomic_DNA"/>
</dbReference>
<dbReference type="Proteomes" id="UP000821853">
    <property type="component" value="Chromosome 1"/>
</dbReference>
<keyword evidence="4" id="KW-1185">Reference proteome</keyword>
<dbReference type="SUPFAM" id="SSF48371">
    <property type="entry name" value="ARM repeat"/>
    <property type="match status" value="1"/>
</dbReference>
<feature type="compositionally biased region" description="Low complexity" evidence="2">
    <location>
        <begin position="518"/>
        <end position="529"/>
    </location>
</feature>
<protein>
    <recommendedName>
        <fullName evidence="5">Serine/threonine-protein phosphatase 4 regulatory subunit 1</fullName>
    </recommendedName>
</protein>
<feature type="region of interest" description="Disordered" evidence="2">
    <location>
        <begin position="507"/>
        <end position="535"/>
    </location>
</feature>
<name>A0A9J6F7W0_HAELO</name>
<dbReference type="AlphaFoldDB" id="A0A9J6F7W0"/>
<dbReference type="OrthoDB" id="340346at2759"/>
<dbReference type="GO" id="GO:0005737">
    <property type="term" value="C:cytoplasm"/>
    <property type="evidence" value="ECO:0007669"/>
    <property type="project" value="TreeGrafter"/>
</dbReference>
<accession>A0A9J6F7W0</accession>
<dbReference type="InterPro" id="IPR016024">
    <property type="entry name" value="ARM-type_fold"/>
</dbReference>
<organism evidence="3 4">
    <name type="scientific">Haemaphysalis longicornis</name>
    <name type="common">Bush tick</name>
    <dbReference type="NCBI Taxonomy" id="44386"/>
    <lineage>
        <taxon>Eukaryota</taxon>
        <taxon>Metazoa</taxon>
        <taxon>Ecdysozoa</taxon>
        <taxon>Arthropoda</taxon>
        <taxon>Chelicerata</taxon>
        <taxon>Arachnida</taxon>
        <taxon>Acari</taxon>
        <taxon>Parasitiformes</taxon>
        <taxon>Ixodida</taxon>
        <taxon>Ixodoidea</taxon>
        <taxon>Ixodidae</taxon>
        <taxon>Haemaphysalinae</taxon>
        <taxon>Haemaphysalis</taxon>
    </lineage>
</organism>
<reference evidence="3 4" key="1">
    <citation type="journal article" date="2020" name="Cell">
        <title>Large-Scale Comparative Analyses of Tick Genomes Elucidate Their Genetic Diversity and Vector Capacities.</title>
        <authorList>
            <consortium name="Tick Genome and Microbiome Consortium (TIGMIC)"/>
            <person name="Jia N."/>
            <person name="Wang J."/>
            <person name="Shi W."/>
            <person name="Du L."/>
            <person name="Sun Y."/>
            <person name="Zhan W."/>
            <person name="Jiang J.F."/>
            <person name="Wang Q."/>
            <person name="Zhang B."/>
            <person name="Ji P."/>
            <person name="Bell-Sakyi L."/>
            <person name="Cui X.M."/>
            <person name="Yuan T.T."/>
            <person name="Jiang B.G."/>
            <person name="Yang W.F."/>
            <person name="Lam T.T."/>
            <person name="Chang Q.C."/>
            <person name="Ding S.J."/>
            <person name="Wang X.J."/>
            <person name="Zhu J.G."/>
            <person name="Ruan X.D."/>
            <person name="Zhao L."/>
            <person name="Wei J.T."/>
            <person name="Ye R.Z."/>
            <person name="Que T.C."/>
            <person name="Du C.H."/>
            <person name="Zhou Y.H."/>
            <person name="Cheng J.X."/>
            <person name="Dai P.F."/>
            <person name="Guo W.B."/>
            <person name="Han X.H."/>
            <person name="Huang E.J."/>
            <person name="Li L.F."/>
            <person name="Wei W."/>
            <person name="Gao Y.C."/>
            <person name="Liu J.Z."/>
            <person name="Shao H.Z."/>
            <person name="Wang X."/>
            <person name="Wang C.C."/>
            <person name="Yang T.C."/>
            <person name="Huo Q.B."/>
            <person name="Li W."/>
            <person name="Chen H.Y."/>
            <person name="Chen S.E."/>
            <person name="Zhou L.G."/>
            <person name="Ni X.B."/>
            <person name="Tian J.H."/>
            <person name="Sheng Y."/>
            <person name="Liu T."/>
            <person name="Pan Y.S."/>
            <person name="Xia L.Y."/>
            <person name="Li J."/>
            <person name="Zhao F."/>
            <person name="Cao W.C."/>
        </authorList>
    </citation>
    <scope>NUCLEOTIDE SEQUENCE [LARGE SCALE GENOMIC DNA]</scope>
    <source>
        <strain evidence="3">HaeL-2018</strain>
    </source>
</reference>
<comment type="caution">
    <text evidence="3">The sequence shown here is derived from an EMBL/GenBank/DDBJ whole genome shotgun (WGS) entry which is preliminary data.</text>
</comment>
<sequence length="630" mass="69131">MPNFIILDHIKYTIPRNAAKRKTEKVLYQLVNIHLKVHRMQLVARNIVDTLRMVMNSQDDIDSVLSVLASLSLDCEPSVRTELVEQLPNIAVFCASEAGPLENVVREHVVPILVQYLTDVTNQVRKRTHVSLLFILERALIDRKQLEEQICSLVVHLTENENMDDYRMEAVTACASHFGDFFSIVGQVHLEDNLGVFQMLCEDCVWGVRKACAEVFMPVSCVCSLATRRSSLAPLFVGLLEDQARWVRVASFQTLGPFISTFADPERTGLYCSPAGVISVRSRANSFDAGPERKAAGTAASAPLLPVLVQGGPKDSTTATVVHSAPQCHAPQAHSEEVGGYDSDLAAAEHCQEDAALPLPEEPTWDCIEPVDKPIDPAWVCTEPVDQPIDPAWDCTELASRPIDRAWECDNGQPLKNILGGLENPGENTDTKECLSVEGDRQRLVLHVDSSAESNFNTFQFWRVPIPEVEVDIEFLGDRATAVRVRAKSQDQDNRCFSSDLNVELLPPDNDHSTAAANSSNPVPSQQSSGISMQRLTGDTSTLRIRTASLASLTSADQECNLLLSSSITEASVAFNEAGEVAGVHKVRTSEMNVNEMEGSASAVFSRTPNSGSDNWSPHDQVSTRCEQAR</sequence>
<evidence type="ECO:0000313" key="3">
    <source>
        <dbReference type="EMBL" id="KAH9362270.1"/>
    </source>
</evidence>
<evidence type="ECO:0000256" key="2">
    <source>
        <dbReference type="SAM" id="MobiDB-lite"/>
    </source>
</evidence>